<dbReference type="Proteomes" id="UP000828941">
    <property type="component" value="Chromosome 8"/>
</dbReference>
<evidence type="ECO:0000313" key="2">
    <source>
        <dbReference type="Proteomes" id="UP000828941"/>
    </source>
</evidence>
<organism evidence="1 2">
    <name type="scientific">Bauhinia variegata</name>
    <name type="common">Purple orchid tree</name>
    <name type="synonym">Phanera variegata</name>
    <dbReference type="NCBI Taxonomy" id="167791"/>
    <lineage>
        <taxon>Eukaryota</taxon>
        <taxon>Viridiplantae</taxon>
        <taxon>Streptophyta</taxon>
        <taxon>Embryophyta</taxon>
        <taxon>Tracheophyta</taxon>
        <taxon>Spermatophyta</taxon>
        <taxon>Magnoliopsida</taxon>
        <taxon>eudicotyledons</taxon>
        <taxon>Gunneridae</taxon>
        <taxon>Pentapetalae</taxon>
        <taxon>rosids</taxon>
        <taxon>fabids</taxon>
        <taxon>Fabales</taxon>
        <taxon>Fabaceae</taxon>
        <taxon>Cercidoideae</taxon>
        <taxon>Cercideae</taxon>
        <taxon>Bauhiniinae</taxon>
        <taxon>Bauhinia</taxon>
    </lineage>
</organism>
<comment type="caution">
    <text evidence="1">The sequence shown here is derived from an EMBL/GenBank/DDBJ whole genome shotgun (WGS) entry which is preliminary data.</text>
</comment>
<reference evidence="1 2" key="1">
    <citation type="journal article" date="2022" name="DNA Res.">
        <title>Chromosomal-level genome assembly of the orchid tree Bauhinia variegata (Leguminosae; Cercidoideae) supports the allotetraploid origin hypothesis of Bauhinia.</title>
        <authorList>
            <person name="Zhong Y."/>
            <person name="Chen Y."/>
            <person name="Zheng D."/>
            <person name="Pang J."/>
            <person name="Liu Y."/>
            <person name="Luo S."/>
            <person name="Meng S."/>
            <person name="Qian L."/>
            <person name="Wei D."/>
            <person name="Dai S."/>
            <person name="Zhou R."/>
        </authorList>
    </citation>
    <scope>NUCLEOTIDE SEQUENCE [LARGE SCALE GENOMIC DNA]</scope>
    <source>
        <strain evidence="1">BV-YZ2020</strain>
    </source>
</reference>
<evidence type="ECO:0000313" key="1">
    <source>
        <dbReference type="EMBL" id="KAI4326979.1"/>
    </source>
</evidence>
<accession>A0ACB9MU20</accession>
<keyword evidence="2" id="KW-1185">Reference proteome</keyword>
<protein>
    <submittedName>
        <fullName evidence="1">Uncharacterized protein</fullName>
    </submittedName>
</protein>
<sequence length="182" mass="20741">MGEEETKKTELKPESASSVPNQPPTEPVAVEPKELEKQDPTNGVTREQNKVTPPPVQKVDSAAKQESKDLTDRDSVLARVETEKRLALIKAWEESEKTKAENSKKASTEAQLKRIEEKLEREKAEYVERMKNKMAVIHQSAEGKRAMVEAQRREQFLTVEETAEKFRSSGHYPRRFLSCFTG</sequence>
<name>A0ACB9MU20_BAUVA</name>
<gene>
    <name evidence="1" type="ORF">L6164_019488</name>
</gene>
<proteinExistence type="predicted"/>
<dbReference type="EMBL" id="CM039433">
    <property type="protein sequence ID" value="KAI4326979.1"/>
    <property type="molecule type" value="Genomic_DNA"/>
</dbReference>